<dbReference type="Proteomes" id="UP000204179">
    <property type="component" value="Segment"/>
</dbReference>
<evidence type="ECO:0000313" key="2">
    <source>
        <dbReference type="Proteomes" id="UP000204179"/>
    </source>
</evidence>
<sequence>MIELFCCDKWYKFKDDSVDKWLNNASSKDVEFYNMLKFKPFLVTALTQDGSVERVKTFNGVSIDADDFDQWCILNDADRCYLEEATVDKIYPMTTADKLELIERLISEIKAEL</sequence>
<keyword evidence="2" id="KW-1185">Reference proteome</keyword>
<dbReference type="GeneID" id="26518465"/>
<proteinExistence type="predicted"/>
<gene>
    <name evidence="1" type="ORF">JD18_050</name>
</gene>
<accession>A0A0K1Y545</accession>
<name>A0A0K1Y545_9CAUD</name>
<dbReference type="KEGG" id="vg:26518465"/>
<dbReference type="EMBL" id="KT239446">
    <property type="protein sequence ID" value="AKY01921.1"/>
    <property type="molecule type" value="Genomic_DNA"/>
</dbReference>
<organism evidence="1 2">
    <name type="scientific">Klebsiella phage JD18</name>
    <dbReference type="NCBI Taxonomy" id="1698360"/>
    <lineage>
        <taxon>Viruses</taxon>
        <taxon>Duplodnaviria</taxon>
        <taxon>Heunggongvirae</taxon>
        <taxon>Uroviricota</taxon>
        <taxon>Caudoviricetes</taxon>
        <taxon>Pantevenvirales</taxon>
        <taxon>Straboviridae</taxon>
        <taxon>Tevenvirinae</taxon>
        <taxon>Jiaodavirus</taxon>
        <taxon>Jiaodavirus jd18</taxon>
    </lineage>
</organism>
<dbReference type="RefSeq" id="YP_009190631.1">
    <property type="nucleotide sequence ID" value="NC_028686.1"/>
</dbReference>
<evidence type="ECO:0000313" key="1">
    <source>
        <dbReference type="EMBL" id="AKY01921.1"/>
    </source>
</evidence>
<reference evidence="1 2" key="1">
    <citation type="submission" date="2015-07" db="EMBL/GenBank/DDBJ databases">
        <title>Isolation and characterization of JD18-a novel lytic bacteriophage for Klebsiella pneumoniae.</title>
        <authorList>
            <person name="Fan J."/>
            <person name="Zhang X."/>
            <person name="Guo X."/>
            <person name="He P."/>
            <person name="Zhang Y."/>
        </authorList>
    </citation>
    <scope>NUCLEOTIDE SEQUENCE [LARGE SCALE GENOMIC DNA]</scope>
</reference>
<protein>
    <submittedName>
        <fullName evidence="1">Uncharacterized protein</fullName>
    </submittedName>
</protein>